<dbReference type="InterPro" id="IPR050764">
    <property type="entry name" value="CbbQ/NirQ/NorQ/GpvN"/>
</dbReference>
<feature type="domain" description="AAA+ ATPase" evidence="1">
    <location>
        <begin position="140"/>
        <end position="297"/>
    </location>
</feature>
<dbReference type="EMBL" id="LR797253">
    <property type="protein sequence ID" value="CAB4197171.1"/>
    <property type="molecule type" value="Genomic_DNA"/>
</dbReference>
<name>A0A6J5RUE2_9CAUD</name>
<dbReference type="InterPro" id="IPR011704">
    <property type="entry name" value="ATPase_dyneun-rel_AAA"/>
</dbReference>
<evidence type="ECO:0000313" key="2">
    <source>
        <dbReference type="EMBL" id="CAB4197171.1"/>
    </source>
</evidence>
<protein>
    <submittedName>
        <fullName evidence="2">COG0714 MoxR-like ATPases</fullName>
    </submittedName>
</protein>
<proteinExistence type="predicted"/>
<dbReference type="PANTHER" id="PTHR42759">
    <property type="entry name" value="MOXR FAMILY PROTEIN"/>
    <property type="match status" value="1"/>
</dbReference>
<dbReference type="PANTHER" id="PTHR42759:SF1">
    <property type="entry name" value="MAGNESIUM-CHELATASE SUBUNIT CHLD"/>
    <property type="match status" value="1"/>
</dbReference>
<reference evidence="2" key="1">
    <citation type="submission" date="2020-05" db="EMBL/GenBank/DDBJ databases">
        <authorList>
            <person name="Chiriac C."/>
            <person name="Salcher M."/>
            <person name="Ghai R."/>
            <person name="Kavagutti S V."/>
        </authorList>
    </citation>
    <scope>NUCLEOTIDE SEQUENCE</scope>
</reference>
<dbReference type="InterPro" id="IPR003593">
    <property type="entry name" value="AAA+_ATPase"/>
</dbReference>
<dbReference type="InterPro" id="IPR027417">
    <property type="entry name" value="P-loop_NTPase"/>
</dbReference>
<sequence length="366" mass="39972">MRDQLLALPKTELIAMFCTLNGGTAGFDHERTKKTECVDRLLSMYTEATIRPLLTEATPAATPAVDQTVIAQQIGALFASLAGSAVNEAKVRQIVESEVAAALERSPVVRIEVGLKDGSTRTPKGHVREGFADILRDAVCGLNVLLVGPAGSGKTHLGHQVAETLGREFASVSCTTGMSESTLSGWLLPVDGGAFGYIESDFVRLYEGGGVFLFDEVDAADPNTLLFINQALANGSFFVPQRKGHSKVSRHEDFVCMAAANTFGNGSTGTYSGRERLDEAFLDRFRAGRHFIDYDKRFERSAVSPDILAWGWAVRKRMEELRMQRVLSTRFLLDSTKALAAGKSVDAVKETFFLDWKPDDRKKVDV</sequence>
<accession>A0A6J5RUE2</accession>
<dbReference type="SMART" id="SM00382">
    <property type="entry name" value="AAA"/>
    <property type="match status" value="1"/>
</dbReference>
<evidence type="ECO:0000259" key="1">
    <source>
        <dbReference type="SMART" id="SM00382"/>
    </source>
</evidence>
<organism evidence="2">
    <name type="scientific">uncultured Caudovirales phage</name>
    <dbReference type="NCBI Taxonomy" id="2100421"/>
    <lineage>
        <taxon>Viruses</taxon>
        <taxon>Duplodnaviria</taxon>
        <taxon>Heunggongvirae</taxon>
        <taxon>Uroviricota</taxon>
        <taxon>Caudoviricetes</taxon>
        <taxon>Peduoviridae</taxon>
        <taxon>Maltschvirus</taxon>
        <taxon>Maltschvirus maltsch</taxon>
    </lineage>
</organism>
<dbReference type="Pfam" id="PF07728">
    <property type="entry name" value="AAA_5"/>
    <property type="match status" value="1"/>
</dbReference>
<dbReference type="Gene3D" id="3.40.50.300">
    <property type="entry name" value="P-loop containing nucleotide triphosphate hydrolases"/>
    <property type="match status" value="1"/>
</dbReference>
<dbReference type="GO" id="GO:0005524">
    <property type="term" value="F:ATP binding"/>
    <property type="evidence" value="ECO:0007669"/>
    <property type="project" value="InterPro"/>
</dbReference>
<dbReference type="SUPFAM" id="SSF52540">
    <property type="entry name" value="P-loop containing nucleoside triphosphate hydrolases"/>
    <property type="match status" value="1"/>
</dbReference>
<dbReference type="CDD" id="cd00009">
    <property type="entry name" value="AAA"/>
    <property type="match status" value="1"/>
</dbReference>
<gene>
    <name evidence="2" type="ORF">UFOVP1304_45</name>
</gene>
<dbReference type="GO" id="GO:0016887">
    <property type="term" value="F:ATP hydrolysis activity"/>
    <property type="evidence" value="ECO:0007669"/>
    <property type="project" value="InterPro"/>
</dbReference>